<keyword evidence="2" id="KW-1185">Reference proteome</keyword>
<name>A0A1H1P9N2_9GAMM</name>
<evidence type="ECO:0000313" key="2">
    <source>
        <dbReference type="Proteomes" id="UP000243207"/>
    </source>
</evidence>
<accession>A0A1H1P9N2</accession>
<dbReference type="InterPro" id="IPR007263">
    <property type="entry name" value="DCC1-like"/>
</dbReference>
<dbReference type="EMBL" id="LT629736">
    <property type="protein sequence ID" value="SDS07996.1"/>
    <property type="molecule type" value="Genomic_DNA"/>
</dbReference>
<dbReference type="InterPro" id="IPR044691">
    <property type="entry name" value="DCC1_Trx"/>
</dbReference>
<evidence type="ECO:0000313" key="1">
    <source>
        <dbReference type="EMBL" id="SDS07996.1"/>
    </source>
</evidence>
<organism evidence="1 2">
    <name type="scientific">Halopseudomonas xinjiangensis</name>
    <dbReference type="NCBI Taxonomy" id="487184"/>
    <lineage>
        <taxon>Bacteria</taxon>
        <taxon>Pseudomonadati</taxon>
        <taxon>Pseudomonadota</taxon>
        <taxon>Gammaproteobacteria</taxon>
        <taxon>Pseudomonadales</taxon>
        <taxon>Pseudomonadaceae</taxon>
        <taxon>Halopseudomonas</taxon>
    </lineage>
</organism>
<dbReference type="GO" id="GO:0015035">
    <property type="term" value="F:protein-disulfide reductase activity"/>
    <property type="evidence" value="ECO:0007669"/>
    <property type="project" value="InterPro"/>
</dbReference>
<dbReference type="Proteomes" id="UP000243207">
    <property type="component" value="Chromosome I"/>
</dbReference>
<dbReference type="PANTHER" id="PTHR34290:SF2">
    <property type="entry name" value="OS04G0668800 PROTEIN"/>
    <property type="match status" value="1"/>
</dbReference>
<dbReference type="AlphaFoldDB" id="A0A1H1P9N2"/>
<dbReference type="Pfam" id="PF04134">
    <property type="entry name" value="DCC1-like"/>
    <property type="match status" value="1"/>
</dbReference>
<reference evidence="2" key="1">
    <citation type="submission" date="2016-10" db="EMBL/GenBank/DDBJ databases">
        <authorList>
            <person name="Varghese N."/>
            <person name="Submissions S."/>
        </authorList>
    </citation>
    <scope>NUCLEOTIDE SEQUENCE [LARGE SCALE GENOMIC DNA]</scope>
    <source>
        <strain evidence="2">NRRL B-51270</strain>
    </source>
</reference>
<dbReference type="PANTHER" id="PTHR34290">
    <property type="entry name" value="SI:CH73-390P7.2"/>
    <property type="match status" value="1"/>
</dbReference>
<dbReference type="STRING" id="487184.SAMN05216421_0869"/>
<dbReference type="OrthoDB" id="5294764at2"/>
<sequence length="153" mass="17407">MSRRFHRLSTWYPSQGKVSNQLGNDETLTVLYDGGCPLCMREIAHVKGLAERREDSALRFVDISSGASDCAAFADDREKLLARFHVQRSDGSRLDGAEAFVAMWSRLPGWRWLARVARLPGGLALFELSYRGFLRVRPALQRLARQAEAKRRR</sequence>
<protein>
    <submittedName>
        <fullName evidence="1">Predicted thiol-disulfide oxidoreductase YuxK, DCC family</fullName>
    </submittedName>
</protein>
<proteinExistence type="predicted"/>
<gene>
    <name evidence="1" type="ORF">SAMN05216421_0869</name>
</gene>